<dbReference type="KEGG" id="nnv:QNH39_16845"/>
<keyword evidence="1" id="KW-1133">Transmembrane helix</keyword>
<dbReference type="Proteomes" id="UP001178288">
    <property type="component" value="Chromosome"/>
</dbReference>
<keyword evidence="1" id="KW-0812">Transmembrane</keyword>
<organism evidence="2 3">
    <name type="scientific">Neobacillus novalis</name>
    <dbReference type="NCBI Taxonomy" id="220687"/>
    <lineage>
        <taxon>Bacteria</taxon>
        <taxon>Bacillati</taxon>
        <taxon>Bacillota</taxon>
        <taxon>Bacilli</taxon>
        <taxon>Bacillales</taxon>
        <taxon>Bacillaceae</taxon>
        <taxon>Neobacillus</taxon>
    </lineage>
</organism>
<protein>
    <submittedName>
        <fullName evidence="2">YpmS family protein</fullName>
    </submittedName>
</protein>
<keyword evidence="1" id="KW-0472">Membrane</keyword>
<sequence>MKNKWKIGFLVLLAINLLSAIIIISLIMYPSADKEISKWKAPVGDHVSFHVKSNKADLNKLINHYLKQEAADSPIAYRVLLGDEVELYGTLPFFSEQLNMKLTFEPEALKNGDLILKQKTMSIGSLNLPISYVLNIISDNYKLPKGVHIKPNEKLIYVNMQQLKVKSDIKIKANKFDLKKDDISFTLLVPVK</sequence>
<keyword evidence="3" id="KW-1185">Reference proteome</keyword>
<dbReference type="EMBL" id="CP126114">
    <property type="protein sequence ID" value="WHY84322.1"/>
    <property type="molecule type" value="Genomic_DNA"/>
</dbReference>
<evidence type="ECO:0000313" key="3">
    <source>
        <dbReference type="Proteomes" id="UP001178288"/>
    </source>
</evidence>
<name>A0AA95MIB5_9BACI</name>
<feature type="transmembrane region" description="Helical" evidence="1">
    <location>
        <begin position="7"/>
        <end position="29"/>
    </location>
</feature>
<evidence type="ECO:0000313" key="2">
    <source>
        <dbReference type="EMBL" id="WHY84322.1"/>
    </source>
</evidence>
<dbReference type="AlphaFoldDB" id="A0AA95MIB5"/>
<dbReference type="InterPro" id="IPR018672">
    <property type="entry name" value="DUF2140"/>
</dbReference>
<reference evidence="2" key="1">
    <citation type="submission" date="2023-05" db="EMBL/GenBank/DDBJ databases">
        <title>Comparative genomics of Bacillaceae isolates and their secondary metabolite potential.</title>
        <authorList>
            <person name="Song L."/>
            <person name="Nielsen L.J."/>
            <person name="Mohite O."/>
            <person name="Xu X."/>
            <person name="Weber T."/>
            <person name="Kovacs A.T."/>
        </authorList>
    </citation>
    <scope>NUCLEOTIDE SEQUENCE</scope>
    <source>
        <strain evidence="2">XLM17</strain>
    </source>
</reference>
<accession>A0AA95MIB5</accession>
<proteinExistence type="predicted"/>
<gene>
    <name evidence="2" type="ORF">QNH39_16845</name>
</gene>
<dbReference type="RefSeq" id="WP_066088947.1">
    <property type="nucleotide sequence ID" value="NZ_CP126114.1"/>
</dbReference>
<dbReference type="Pfam" id="PF09911">
    <property type="entry name" value="DUF2140"/>
    <property type="match status" value="1"/>
</dbReference>
<evidence type="ECO:0000256" key="1">
    <source>
        <dbReference type="SAM" id="Phobius"/>
    </source>
</evidence>